<keyword evidence="2" id="KW-1185">Reference proteome</keyword>
<protein>
    <submittedName>
        <fullName evidence="1">Uncharacterized protein</fullName>
    </submittedName>
</protein>
<dbReference type="EMBL" id="MU004236">
    <property type="protein sequence ID" value="KAF2668496.1"/>
    <property type="molecule type" value="Genomic_DNA"/>
</dbReference>
<evidence type="ECO:0000313" key="2">
    <source>
        <dbReference type="Proteomes" id="UP000799302"/>
    </source>
</evidence>
<accession>A0A6A6UA69</accession>
<sequence length="105" mass="12697">MILQPNRRPIINGNTPGKKLERSHSIILDRILKRNVQRVRRRPRLYSSVEDDFKDYEEMKDIDYELRVVYRFYPTSWWVSTTLPDGIKDSEAMEKTGSLMWQFHH</sequence>
<reference evidence="1" key="1">
    <citation type="journal article" date="2020" name="Stud. Mycol.">
        <title>101 Dothideomycetes genomes: a test case for predicting lifestyles and emergence of pathogens.</title>
        <authorList>
            <person name="Haridas S."/>
            <person name="Albert R."/>
            <person name="Binder M."/>
            <person name="Bloem J."/>
            <person name="Labutti K."/>
            <person name="Salamov A."/>
            <person name="Andreopoulos B."/>
            <person name="Baker S."/>
            <person name="Barry K."/>
            <person name="Bills G."/>
            <person name="Bluhm B."/>
            <person name="Cannon C."/>
            <person name="Castanera R."/>
            <person name="Culley D."/>
            <person name="Daum C."/>
            <person name="Ezra D."/>
            <person name="Gonzalez J."/>
            <person name="Henrissat B."/>
            <person name="Kuo A."/>
            <person name="Liang C."/>
            <person name="Lipzen A."/>
            <person name="Lutzoni F."/>
            <person name="Magnuson J."/>
            <person name="Mondo S."/>
            <person name="Nolan M."/>
            <person name="Ohm R."/>
            <person name="Pangilinan J."/>
            <person name="Park H.-J."/>
            <person name="Ramirez L."/>
            <person name="Alfaro M."/>
            <person name="Sun H."/>
            <person name="Tritt A."/>
            <person name="Yoshinaga Y."/>
            <person name="Zwiers L.-H."/>
            <person name="Turgeon B."/>
            <person name="Goodwin S."/>
            <person name="Spatafora J."/>
            <person name="Crous P."/>
            <person name="Grigoriev I."/>
        </authorList>
    </citation>
    <scope>NUCLEOTIDE SEQUENCE</scope>
    <source>
        <strain evidence="1">CBS 115976</strain>
    </source>
</reference>
<proteinExistence type="predicted"/>
<dbReference type="AlphaFoldDB" id="A0A6A6UA69"/>
<evidence type="ECO:0000313" key="1">
    <source>
        <dbReference type="EMBL" id="KAF2668496.1"/>
    </source>
</evidence>
<dbReference type="Proteomes" id="UP000799302">
    <property type="component" value="Unassembled WGS sequence"/>
</dbReference>
<name>A0A6A6UA69_9PEZI</name>
<organism evidence="1 2">
    <name type="scientific">Microthyrium microscopicum</name>
    <dbReference type="NCBI Taxonomy" id="703497"/>
    <lineage>
        <taxon>Eukaryota</taxon>
        <taxon>Fungi</taxon>
        <taxon>Dikarya</taxon>
        <taxon>Ascomycota</taxon>
        <taxon>Pezizomycotina</taxon>
        <taxon>Dothideomycetes</taxon>
        <taxon>Dothideomycetes incertae sedis</taxon>
        <taxon>Microthyriales</taxon>
        <taxon>Microthyriaceae</taxon>
        <taxon>Microthyrium</taxon>
    </lineage>
</organism>
<gene>
    <name evidence="1" type="ORF">BT63DRAFT_456138</name>
</gene>